<evidence type="ECO:0000256" key="1">
    <source>
        <dbReference type="SAM" id="Phobius"/>
    </source>
</evidence>
<keyword evidence="1" id="KW-0812">Transmembrane</keyword>
<dbReference type="AlphaFoldDB" id="A0A6C0IXU3"/>
<dbReference type="Gene3D" id="2.60.120.200">
    <property type="match status" value="1"/>
</dbReference>
<evidence type="ECO:0000313" key="2">
    <source>
        <dbReference type="EMBL" id="QHT97409.1"/>
    </source>
</evidence>
<dbReference type="PANTHER" id="PTHR42535">
    <property type="entry name" value="OOKINETE PROTEIN, PUTATIVE-RELATED"/>
    <property type="match status" value="1"/>
</dbReference>
<feature type="transmembrane region" description="Helical" evidence="1">
    <location>
        <begin position="17"/>
        <end position="37"/>
    </location>
</feature>
<dbReference type="Pfam" id="PF13385">
    <property type="entry name" value="Laminin_G_3"/>
    <property type="match status" value="1"/>
</dbReference>
<protein>
    <recommendedName>
        <fullName evidence="3">LamG-like jellyroll fold domain-containing protein</fullName>
    </recommendedName>
</protein>
<keyword evidence="1" id="KW-1133">Transmembrane helix</keyword>
<name>A0A6C0IXU3_9ZZZZ</name>
<dbReference type="PANTHER" id="PTHR42535:SF2">
    <property type="entry name" value="CHROMOSOME UNDETERMINED SCAFFOLD_146, WHOLE GENOME SHOTGUN SEQUENCE"/>
    <property type="match status" value="1"/>
</dbReference>
<organism evidence="2">
    <name type="scientific">viral metagenome</name>
    <dbReference type="NCBI Taxonomy" id="1070528"/>
    <lineage>
        <taxon>unclassified sequences</taxon>
        <taxon>metagenomes</taxon>
        <taxon>organismal metagenomes</taxon>
    </lineage>
</organism>
<reference evidence="2" key="1">
    <citation type="journal article" date="2020" name="Nature">
        <title>Giant virus diversity and host interactions through global metagenomics.</title>
        <authorList>
            <person name="Schulz F."/>
            <person name="Roux S."/>
            <person name="Paez-Espino D."/>
            <person name="Jungbluth S."/>
            <person name="Walsh D.A."/>
            <person name="Denef V.J."/>
            <person name="McMahon K.D."/>
            <person name="Konstantinidis K.T."/>
            <person name="Eloe-Fadrosh E.A."/>
            <person name="Kyrpides N.C."/>
            <person name="Woyke T."/>
        </authorList>
    </citation>
    <scope>NUCLEOTIDE SEQUENCE</scope>
    <source>
        <strain evidence="2">GVMAG-M-3300025138-11</strain>
    </source>
</reference>
<accession>A0A6C0IXU3</accession>
<sequence length="420" mass="48521">MQLIKNISKKIPTQNKYFIPTVITILVLFLVIIILAISHHKKKNLENPIFFLKPKNGKKSLTINNRLLFEPKSGYDLSLTFWIYLDDWKYRFNSKKHILTKGRLEYNPKVCSPAIFLDEDINDMIVYIQKHNGLKTIKVKDITLNKWVHIGVIISSNTSDIYIDGKLNSSNILDSFPKLNHGDLHVNYFGGFAGKVSNLKYYPRVISQKEIEKLLKNGPNKGILSRFYHKLIRDEKDIEKNIKNIIDDKENCTIETKSNVEKILNIVGNQYVKLKRNNLVKKFFIKTDYDISFSIIPLGKINGWSNILHSSISNKNCCSKKDRLPGIWFRSNTTQLYIVVSTNVNPNHSFTCPKNLPLNKEAHIRLSVKATHLTLNISGSINYKKTITIDNNREKGITHLYISDPWHQSADSLIKNLIWN</sequence>
<dbReference type="SUPFAM" id="SSF49899">
    <property type="entry name" value="Concanavalin A-like lectins/glucanases"/>
    <property type="match status" value="1"/>
</dbReference>
<evidence type="ECO:0008006" key="3">
    <source>
        <dbReference type="Google" id="ProtNLM"/>
    </source>
</evidence>
<dbReference type="EMBL" id="MN740276">
    <property type="protein sequence ID" value="QHT97409.1"/>
    <property type="molecule type" value="Genomic_DNA"/>
</dbReference>
<dbReference type="InterPro" id="IPR013320">
    <property type="entry name" value="ConA-like_dom_sf"/>
</dbReference>
<proteinExistence type="predicted"/>
<keyword evidence="1" id="KW-0472">Membrane</keyword>